<dbReference type="HOGENOM" id="CLU_492652_0_0_1"/>
<accession>A0A0C3H852</accession>
<dbReference type="EMBL" id="KN832872">
    <property type="protein sequence ID" value="KIN04416.1"/>
    <property type="molecule type" value="Genomic_DNA"/>
</dbReference>
<name>A0A0C3H852_OIDMZ</name>
<protein>
    <submittedName>
        <fullName evidence="1">Uncharacterized protein</fullName>
    </submittedName>
</protein>
<dbReference type="OrthoDB" id="3597372at2759"/>
<gene>
    <name evidence="1" type="ORF">OIDMADRAFT_50279</name>
</gene>
<sequence length="553" mass="56762">MSTSWFSRVWGKTPPKIEPAVAATPEQQAEERAAFEKAVTDAVAAAIKNDEFTQAVATNLASQLQPSLKAALDISSVEAKLLAANDQLAKRLDDVDAQTTGKLADLSSLVDSSNTTTAGKVSAVEAAISQIAATLSELGSNVKDLQAQVASPDTTLLSEQTSKLDNIAAELKAIQTQIASPDTSLLASHTAKLDNIASELVAIKENPETGAALRTITSDLTSIKADIKDNDSSTKILEGIKLSNDSQTALTAALAEIKADIKDNDSSTKILEGIKLSNDSHTALTATLAEIKAANDAAAPALAGLETKVGTVITTLSAIQNSDIHNEILSASKASNESHAAHAVTLSEIKAATATPVKIPEPTDISGLETSVKSIITALGSQGTTLEEIKAAATTPAPVAEKTDLTSLEASVKTIITNLDSQTVTLSEIKTGSSNTEILSAIKSQDTVLADIKTGSSSAEILSAIKDQDSVLAEIKASTTSTEISASIQAVKSDISASKDAVIEKVDSLKTTIAAIPAAAPPSVEGGKVAETANGKIEDDGVAVEAKEVASEA</sequence>
<proteinExistence type="predicted"/>
<reference evidence="1 2" key="1">
    <citation type="submission" date="2014-04" db="EMBL/GenBank/DDBJ databases">
        <authorList>
            <consortium name="DOE Joint Genome Institute"/>
            <person name="Kuo A."/>
            <person name="Martino E."/>
            <person name="Perotto S."/>
            <person name="Kohler A."/>
            <person name="Nagy L.G."/>
            <person name="Floudas D."/>
            <person name="Copeland A."/>
            <person name="Barry K.W."/>
            <person name="Cichocki N."/>
            <person name="Veneault-Fourrey C."/>
            <person name="LaButti K."/>
            <person name="Lindquist E.A."/>
            <person name="Lipzen A."/>
            <person name="Lundell T."/>
            <person name="Morin E."/>
            <person name="Murat C."/>
            <person name="Sun H."/>
            <person name="Tunlid A."/>
            <person name="Henrissat B."/>
            <person name="Grigoriev I.V."/>
            <person name="Hibbett D.S."/>
            <person name="Martin F."/>
            <person name="Nordberg H.P."/>
            <person name="Cantor M.N."/>
            <person name="Hua S.X."/>
        </authorList>
    </citation>
    <scope>NUCLEOTIDE SEQUENCE [LARGE SCALE GENOMIC DNA]</scope>
    <source>
        <strain evidence="1 2">Zn</strain>
    </source>
</reference>
<dbReference type="AlphaFoldDB" id="A0A0C3H852"/>
<dbReference type="STRING" id="913774.A0A0C3H852"/>
<organism evidence="1 2">
    <name type="scientific">Oidiodendron maius (strain Zn)</name>
    <dbReference type="NCBI Taxonomy" id="913774"/>
    <lineage>
        <taxon>Eukaryota</taxon>
        <taxon>Fungi</taxon>
        <taxon>Dikarya</taxon>
        <taxon>Ascomycota</taxon>
        <taxon>Pezizomycotina</taxon>
        <taxon>Leotiomycetes</taxon>
        <taxon>Leotiomycetes incertae sedis</taxon>
        <taxon>Myxotrichaceae</taxon>
        <taxon>Oidiodendron</taxon>
    </lineage>
</organism>
<keyword evidence="2" id="KW-1185">Reference proteome</keyword>
<reference evidence="2" key="2">
    <citation type="submission" date="2015-01" db="EMBL/GenBank/DDBJ databases">
        <title>Evolutionary Origins and Diversification of the Mycorrhizal Mutualists.</title>
        <authorList>
            <consortium name="DOE Joint Genome Institute"/>
            <consortium name="Mycorrhizal Genomics Consortium"/>
            <person name="Kohler A."/>
            <person name="Kuo A."/>
            <person name="Nagy L.G."/>
            <person name="Floudas D."/>
            <person name="Copeland A."/>
            <person name="Barry K.W."/>
            <person name="Cichocki N."/>
            <person name="Veneault-Fourrey C."/>
            <person name="LaButti K."/>
            <person name="Lindquist E.A."/>
            <person name="Lipzen A."/>
            <person name="Lundell T."/>
            <person name="Morin E."/>
            <person name="Murat C."/>
            <person name="Riley R."/>
            <person name="Ohm R."/>
            <person name="Sun H."/>
            <person name="Tunlid A."/>
            <person name="Henrissat B."/>
            <person name="Grigoriev I.V."/>
            <person name="Hibbett D.S."/>
            <person name="Martin F."/>
        </authorList>
    </citation>
    <scope>NUCLEOTIDE SEQUENCE [LARGE SCALE GENOMIC DNA]</scope>
    <source>
        <strain evidence="2">Zn</strain>
    </source>
</reference>
<evidence type="ECO:0000313" key="2">
    <source>
        <dbReference type="Proteomes" id="UP000054321"/>
    </source>
</evidence>
<evidence type="ECO:0000313" key="1">
    <source>
        <dbReference type="EMBL" id="KIN04416.1"/>
    </source>
</evidence>
<dbReference type="Proteomes" id="UP000054321">
    <property type="component" value="Unassembled WGS sequence"/>
</dbReference>
<dbReference type="InParanoid" id="A0A0C3H852"/>